<evidence type="ECO:0000313" key="2">
    <source>
        <dbReference type="EMBL" id="ELZ11988.1"/>
    </source>
</evidence>
<dbReference type="Proteomes" id="UP000011560">
    <property type="component" value="Unassembled WGS sequence"/>
</dbReference>
<dbReference type="STRING" id="1227490.C479_06067"/>
<dbReference type="EMBL" id="AOIQ01000010">
    <property type="protein sequence ID" value="ELZ11988.1"/>
    <property type="molecule type" value="Genomic_DNA"/>
</dbReference>
<comment type="caution">
    <text evidence="2">The sequence shown here is derived from an EMBL/GenBank/DDBJ whole genome shotgun (WGS) entry which is preliminary data.</text>
</comment>
<proteinExistence type="predicted"/>
<organism evidence="2 3">
    <name type="scientific">Halovivax asiaticus JCM 14624</name>
    <dbReference type="NCBI Taxonomy" id="1227490"/>
    <lineage>
        <taxon>Archaea</taxon>
        <taxon>Methanobacteriati</taxon>
        <taxon>Methanobacteriota</taxon>
        <taxon>Stenosarchaea group</taxon>
        <taxon>Halobacteria</taxon>
        <taxon>Halobacteriales</taxon>
        <taxon>Natrialbaceae</taxon>
        <taxon>Halovivax</taxon>
    </lineage>
</organism>
<evidence type="ECO:0000256" key="1">
    <source>
        <dbReference type="SAM" id="MobiDB-lite"/>
    </source>
</evidence>
<feature type="compositionally biased region" description="Basic and acidic residues" evidence="1">
    <location>
        <begin position="1"/>
        <end position="10"/>
    </location>
</feature>
<protein>
    <submittedName>
        <fullName evidence="2">Uncharacterized protein</fullName>
    </submittedName>
</protein>
<sequence>MRDPTDREPVDPAPLPPVRSAHVDGQSPSRPQPSVLRKWRRAVGRSVDRWERLCRMASQYLGMYPDEDILSFFY</sequence>
<evidence type="ECO:0000313" key="3">
    <source>
        <dbReference type="Proteomes" id="UP000011560"/>
    </source>
</evidence>
<gene>
    <name evidence="2" type="ORF">C479_06067</name>
</gene>
<keyword evidence="3" id="KW-1185">Reference proteome</keyword>
<dbReference type="AlphaFoldDB" id="M0BNW4"/>
<reference evidence="2 3" key="1">
    <citation type="journal article" date="2014" name="PLoS Genet.">
        <title>Phylogenetically driven sequencing of extremely halophilic archaea reveals strategies for static and dynamic osmo-response.</title>
        <authorList>
            <person name="Becker E.A."/>
            <person name="Seitzer P.M."/>
            <person name="Tritt A."/>
            <person name="Larsen D."/>
            <person name="Krusor M."/>
            <person name="Yao A.I."/>
            <person name="Wu D."/>
            <person name="Madern D."/>
            <person name="Eisen J.A."/>
            <person name="Darling A.E."/>
            <person name="Facciotti M.T."/>
        </authorList>
    </citation>
    <scope>NUCLEOTIDE SEQUENCE [LARGE SCALE GENOMIC DNA]</scope>
    <source>
        <strain evidence="2 3">JCM 14624</strain>
    </source>
</reference>
<feature type="region of interest" description="Disordered" evidence="1">
    <location>
        <begin position="1"/>
        <end position="37"/>
    </location>
</feature>
<name>M0BNW4_9EURY</name>
<accession>M0BNW4</accession>
<dbReference type="OrthoDB" id="377877at2157"/>
<dbReference type="RefSeq" id="WP_007699386.1">
    <property type="nucleotide sequence ID" value="NZ_AOIQ01000010.1"/>
</dbReference>